<dbReference type="RefSeq" id="WP_189562665.1">
    <property type="nucleotide sequence ID" value="NZ_BMXF01000001.1"/>
</dbReference>
<organism evidence="2 3">
    <name type="scientific">Persicitalea jodogahamensis</name>
    <dbReference type="NCBI Taxonomy" id="402147"/>
    <lineage>
        <taxon>Bacteria</taxon>
        <taxon>Pseudomonadati</taxon>
        <taxon>Bacteroidota</taxon>
        <taxon>Cytophagia</taxon>
        <taxon>Cytophagales</taxon>
        <taxon>Spirosomataceae</taxon>
        <taxon>Persicitalea</taxon>
    </lineage>
</organism>
<comment type="caution">
    <text evidence="2">The sequence shown here is derived from an EMBL/GenBank/DDBJ whole genome shotgun (WGS) entry which is preliminary data.</text>
</comment>
<evidence type="ECO:0000313" key="2">
    <source>
        <dbReference type="EMBL" id="GHB54106.1"/>
    </source>
</evidence>
<keyword evidence="1" id="KW-1133">Transmembrane helix</keyword>
<reference evidence="2 3" key="1">
    <citation type="journal article" date="2014" name="Int. J. Syst. Evol. Microbiol.">
        <title>Complete genome sequence of Corynebacterium casei LMG S-19264T (=DSM 44701T), isolated from a smear-ripened cheese.</title>
        <authorList>
            <consortium name="US DOE Joint Genome Institute (JGI-PGF)"/>
            <person name="Walter F."/>
            <person name="Albersmeier A."/>
            <person name="Kalinowski J."/>
            <person name="Ruckert C."/>
        </authorList>
    </citation>
    <scope>NUCLEOTIDE SEQUENCE [LARGE SCALE GENOMIC DNA]</scope>
    <source>
        <strain evidence="2 3">KCTC 12866</strain>
    </source>
</reference>
<evidence type="ECO:0000313" key="3">
    <source>
        <dbReference type="Proteomes" id="UP000598271"/>
    </source>
</evidence>
<keyword evidence="3" id="KW-1185">Reference proteome</keyword>
<keyword evidence="1" id="KW-0812">Transmembrane</keyword>
<dbReference type="Proteomes" id="UP000598271">
    <property type="component" value="Unassembled WGS sequence"/>
</dbReference>
<dbReference type="EMBL" id="BMXF01000001">
    <property type="protein sequence ID" value="GHB54106.1"/>
    <property type="molecule type" value="Genomic_DNA"/>
</dbReference>
<gene>
    <name evidence="2" type="ORF">GCM10007390_03810</name>
</gene>
<accession>A0A8J3D0Z7</accession>
<keyword evidence="1" id="KW-0472">Membrane</keyword>
<dbReference type="AlphaFoldDB" id="A0A8J3D0Z7"/>
<protein>
    <submittedName>
        <fullName evidence="2">Uncharacterized protein</fullName>
    </submittedName>
</protein>
<evidence type="ECO:0000256" key="1">
    <source>
        <dbReference type="SAM" id="Phobius"/>
    </source>
</evidence>
<feature type="transmembrane region" description="Helical" evidence="1">
    <location>
        <begin position="13"/>
        <end position="33"/>
    </location>
</feature>
<feature type="transmembrane region" description="Helical" evidence="1">
    <location>
        <begin position="45"/>
        <end position="63"/>
    </location>
</feature>
<proteinExistence type="predicted"/>
<sequence>MISFDSPFNSSDFLHWVLLILLAAFLTVVAGILWKNKTLPPRRKWIKGLLNLLLWLVLLGYFMQPTWTTTTDSRRAMLVGQEVPNAVARQYQDSLGLKERFGAQEFLKKKLVNNFDSLTLLGQDFAADLLSQIGSGAVDWQPYFTRNQIQNLSWQGILRQGEWQRISGVVNTSEKQWIKIKYAGETLDSVEISEKQKSFSLTFPAFSEGRTSIELFLESTFVDTLRFFVRPRPVLSYQFILDNPDFESRTLAEWLGRRGDAVTINTTVSKGIQQSTTINEGVEKDALPDVIITDASNAANSQVKKVLAAGKSVLFIGTTQPEANFAIINRALGTGFSVRRNTTETLIRLQPNLTALPYKFNESLPQLLTPNYPVAVWRKVGKVGVSLLNETFPLKLSGDSVAYAKVWDTILAQVQPPLKSMLLAEAPLFKCLSGDILINADLQLPGQLQVGQDTLALSYSPLNEYSAKSQYFFGQAGWLALGDSAEVFVEDSTSALFLTRRMNDYVRAQRAARFSAVTLSSKPQRQQKVDDWIWLVLFVMSCTALWVEPKL</sequence>
<name>A0A8J3D0Z7_9BACT</name>